<comment type="caution">
    <text evidence="1">The sequence shown here is derived from an EMBL/GenBank/DDBJ whole genome shotgun (WGS) entry which is preliminary data.</text>
</comment>
<organism evidence="1 2">
    <name type="scientific">Burkholderia aenigmatica</name>
    <dbReference type="NCBI Taxonomy" id="2015348"/>
    <lineage>
        <taxon>Bacteria</taxon>
        <taxon>Pseudomonadati</taxon>
        <taxon>Pseudomonadota</taxon>
        <taxon>Betaproteobacteria</taxon>
        <taxon>Burkholderiales</taxon>
        <taxon>Burkholderiaceae</taxon>
        <taxon>Burkholderia</taxon>
        <taxon>Burkholderia cepacia complex</taxon>
    </lineage>
</organism>
<reference evidence="1 2" key="2">
    <citation type="submission" date="2017-08" db="EMBL/GenBank/DDBJ databases">
        <title>WGS of novel Burkholderia cepaca complex species.</title>
        <authorList>
            <person name="Lipuma J."/>
            <person name="Spilker T."/>
        </authorList>
    </citation>
    <scope>NUCLEOTIDE SEQUENCE [LARGE SCALE GENOMIC DNA]</scope>
    <source>
        <strain evidence="1 2">AU17325</strain>
    </source>
</reference>
<sequence>MFEVLEQPVRPLDGHKFDGKTVEEVARYLEQALRAAGLQPEWVIVANQSRYANEAVFGRKPQSQWPIGAENQRRSSVSIQRGMAEGWIVHIDTTWRDAELGVGHWRTQPLIRMKTLTRSHAWAIAAVVSNLLDID</sequence>
<evidence type="ECO:0000313" key="2">
    <source>
        <dbReference type="Proteomes" id="UP000214600"/>
    </source>
</evidence>
<dbReference type="Proteomes" id="UP000214600">
    <property type="component" value="Unassembled WGS sequence"/>
</dbReference>
<dbReference type="AlphaFoldDB" id="A0A228HP04"/>
<proteinExistence type="predicted"/>
<gene>
    <name evidence="1" type="ORF">CFB84_41700</name>
</gene>
<dbReference type="RefSeq" id="WP_059888721.1">
    <property type="nucleotide sequence ID" value="NZ_CP091649.1"/>
</dbReference>
<protein>
    <submittedName>
        <fullName evidence="1">Uncharacterized protein</fullName>
    </submittedName>
</protein>
<dbReference type="OrthoDB" id="8964201at2"/>
<evidence type="ECO:0000313" key="1">
    <source>
        <dbReference type="EMBL" id="OXI31913.1"/>
    </source>
</evidence>
<name>A0A228HP04_9BURK</name>
<reference evidence="2" key="1">
    <citation type="submission" date="2017-06" db="EMBL/GenBank/DDBJ databases">
        <authorList>
            <person name="LiPuma J."/>
            <person name="Spilker T."/>
        </authorList>
    </citation>
    <scope>NUCLEOTIDE SEQUENCE [LARGE SCALE GENOMIC DNA]</scope>
    <source>
        <strain evidence="2">AU17325</strain>
    </source>
</reference>
<dbReference type="EMBL" id="NKFA01000042">
    <property type="protein sequence ID" value="OXI31913.1"/>
    <property type="molecule type" value="Genomic_DNA"/>
</dbReference>
<accession>A0A228HP04</accession>